<dbReference type="AlphaFoldDB" id="A0AAV4PBP8"/>
<protein>
    <submittedName>
        <fullName evidence="1">Uncharacterized protein</fullName>
    </submittedName>
</protein>
<sequence length="117" mass="13966">MDPVLNWIVKVNNCDARNRRLKNLRSLRKCRFSIYLGTTLDQIHLRQWWMECSVSEQPQISLKIYAFLHHGWKDKYIGREIEEFLPGDEKKPFRKTLLEEFVPSYSKNGSMANLPPR</sequence>
<comment type="caution">
    <text evidence="1">The sequence shown here is derived from an EMBL/GenBank/DDBJ whole genome shotgun (WGS) entry which is preliminary data.</text>
</comment>
<gene>
    <name evidence="1" type="ORF">CEXT_463551</name>
</gene>
<evidence type="ECO:0000313" key="2">
    <source>
        <dbReference type="Proteomes" id="UP001054945"/>
    </source>
</evidence>
<evidence type="ECO:0000313" key="1">
    <source>
        <dbReference type="EMBL" id="GIX93893.1"/>
    </source>
</evidence>
<accession>A0AAV4PBP8</accession>
<keyword evidence="2" id="KW-1185">Reference proteome</keyword>
<reference evidence="1 2" key="1">
    <citation type="submission" date="2021-06" db="EMBL/GenBank/DDBJ databases">
        <title>Caerostris extrusa draft genome.</title>
        <authorList>
            <person name="Kono N."/>
            <person name="Arakawa K."/>
        </authorList>
    </citation>
    <scope>NUCLEOTIDE SEQUENCE [LARGE SCALE GENOMIC DNA]</scope>
</reference>
<organism evidence="1 2">
    <name type="scientific">Caerostris extrusa</name>
    <name type="common">Bark spider</name>
    <name type="synonym">Caerostris bankana</name>
    <dbReference type="NCBI Taxonomy" id="172846"/>
    <lineage>
        <taxon>Eukaryota</taxon>
        <taxon>Metazoa</taxon>
        <taxon>Ecdysozoa</taxon>
        <taxon>Arthropoda</taxon>
        <taxon>Chelicerata</taxon>
        <taxon>Arachnida</taxon>
        <taxon>Araneae</taxon>
        <taxon>Araneomorphae</taxon>
        <taxon>Entelegynae</taxon>
        <taxon>Araneoidea</taxon>
        <taxon>Araneidae</taxon>
        <taxon>Caerostris</taxon>
    </lineage>
</organism>
<dbReference type="EMBL" id="BPLR01004308">
    <property type="protein sequence ID" value="GIX93893.1"/>
    <property type="molecule type" value="Genomic_DNA"/>
</dbReference>
<proteinExistence type="predicted"/>
<dbReference type="Proteomes" id="UP001054945">
    <property type="component" value="Unassembled WGS sequence"/>
</dbReference>
<name>A0AAV4PBP8_CAEEX</name>